<reference evidence="1" key="1">
    <citation type="submission" date="2020-05" db="EMBL/GenBank/DDBJ databases">
        <authorList>
            <person name="Chiriac C."/>
            <person name="Salcher M."/>
            <person name="Ghai R."/>
            <person name="Kavagutti S V."/>
        </authorList>
    </citation>
    <scope>NUCLEOTIDE SEQUENCE</scope>
</reference>
<gene>
    <name evidence="1" type="ORF">UFOVP71_233</name>
</gene>
<organism evidence="1">
    <name type="scientific">uncultured Caudovirales phage</name>
    <dbReference type="NCBI Taxonomy" id="2100421"/>
    <lineage>
        <taxon>Viruses</taxon>
        <taxon>Duplodnaviria</taxon>
        <taxon>Heunggongvirae</taxon>
        <taxon>Uroviricota</taxon>
        <taxon>Caudoviricetes</taxon>
        <taxon>Peduoviridae</taxon>
        <taxon>Maltschvirus</taxon>
        <taxon>Maltschvirus maltsch</taxon>
    </lineage>
</organism>
<accession>A0A6J5T9T4</accession>
<sequence length="91" mass="9754">MRKLTLALAVAVSLSTTACANPNWVGPALIGGVVGYAVAQPRPVYYPQPTYYGNGVYSRGYMYGCRPVYQLVSVIEPNGSTSTRQVYAGCQ</sequence>
<evidence type="ECO:0008006" key="2">
    <source>
        <dbReference type="Google" id="ProtNLM"/>
    </source>
</evidence>
<proteinExistence type="predicted"/>
<evidence type="ECO:0000313" key="1">
    <source>
        <dbReference type="EMBL" id="CAB4241695.1"/>
    </source>
</evidence>
<protein>
    <recommendedName>
        <fullName evidence="2">Lipoprotein</fullName>
    </recommendedName>
</protein>
<name>A0A6J5T9T4_9CAUD</name>
<dbReference type="PROSITE" id="PS51257">
    <property type="entry name" value="PROKAR_LIPOPROTEIN"/>
    <property type="match status" value="1"/>
</dbReference>
<dbReference type="EMBL" id="LR797824">
    <property type="protein sequence ID" value="CAB4241695.1"/>
    <property type="molecule type" value="Genomic_DNA"/>
</dbReference>